<feature type="compositionally biased region" description="Polar residues" evidence="1">
    <location>
        <begin position="139"/>
        <end position="157"/>
    </location>
</feature>
<dbReference type="AlphaFoldDB" id="A0ABD0VZ71"/>
<dbReference type="PROSITE" id="PS51258">
    <property type="entry name" value="MHD1"/>
    <property type="match status" value="1"/>
</dbReference>
<sequence>MGRRASPISSASAASESETSVSSGNSDIEWPFGARLDALRRTDLRETAYEIFFMSCRCSPGGGGGSGGSRGSVAIIGSGGEMVEVLLSQQPAAVVGPKGGTGMMVVTSRVKKTLGLKARRPPPMRTMNPMGLTSVATGNPSAVHNSPGRNAVPSSPSRIKRPMTSAEVMRRQLRITDQSDSRLRKILMRNFIGQNGRKAETIILPLELLRHLKPSEFSDSQEYHQWQRRQLKILELGLLLHPSLPLDRLNAAALRFREILRLSEAKPIDTSKNSEAMRSLTSAITALASRSSTSSATESCHWADGFPLNVHLYLALLQSIFDLREETVVLDEVDELLELMKKTWSTIGIDRRIHNLCFTWILFQQYVTTGQVEPDLIKATLNMLIQVANDAKCTERELSYVKVLSGVLASMQGWAEKRLLDYHENFDKGTTGNMETILCLALSTTKIIVEDLSGMASATPSLVEREPPGSSAASRVEYYIHKSLRNAFTKAFETGHGHVDSMIVEVDEDPGDILIQLAKDTEALAATEKEIFSPVLRQWCPAAAGLAIVTLYNCFGIVLKQYLAKVNSLSNGLVRVLHCAGRLEKLLKQMVAEDAADREDGGRSLVDEMVPYEVDAIAAGLLKAWMDERLRIGRECLNRAKEIENWMPKSKREPFAQSAVDLIKLAKVTVDEFFEIPMTIRDEMVQDLADGLESIFQEYTNFVASCGSRRSYLPLLPPLTRCNQDSRFAKLWKKATPCTPGTDMKLLVMGAGGPTPVPGGGTPAGETHHPRPSTSRGTQRLYIRINTLHYLYSHIHSLDKSLTFFSRGGNSAHPGPSPNLRHHQKLRPNRRLTPAAHFDLIRASIQAAILHVSEVAAYRLIFLDSAHSYHSLYVGGVAGSRIRPSLRTLKQNLNMLLTVLTDRAQPVAVKEVMRASFEMFLMVLLAGGTERVFVRTDYEMVMDDFRNMKRVFCASGEGLAAVLAEEVVDRAAEVVEGVIGLMSLPTERLIEDFTIAACESGVAGGIAEWQRIPMPPTTGRWSRSDPNTVLRVLCHRNDDTANNFLKRAFQLPKRK</sequence>
<evidence type="ECO:0000313" key="5">
    <source>
        <dbReference type="Proteomes" id="UP001552299"/>
    </source>
</evidence>
<dbReference type="PROSITE" id="PS51259">
    <property type="entry name" value="MHD2"/>
    <property type="match status" value="1"/>
</dbReference>
<name>A0ABD0VZ71_DENTH</name>
<dbReference type="PANTHER" id="PTHR31280">
    <property type="entry name" value="PROTEIN UNC-13 HOMOLOG"/>
    <property type="match status" value="1"/>
</dbReference>
<evidence type="ECO:0000256" key="1">
    <source>
        <dbReference type="SAM" id="MobiDB-lite"/>
    </source>
</evidence>
<accession>A0ABD0VZ71</accession>
<feature type="region of interest" description="Disordered" evidence="1">
    <location>
        <begin position="139"/>
        <end position="161"/>
    </location>
</feature>
<dbReference type="Pfam" id="PF25761">
    <property type="entry name" value="TPR_PATROL1"/>
    <property type="match status" value="1"/>
</dbReference>
<comment type="caution">
    <text evidence="4">The sequence shown here is derived from an EMBL/GenBank/DDBJ whole genome shotgun (WGS) entry which is preliminary data.</text>
</comment>
<reference evidence="4 5" key="1">
    <citation type="journal article" date="2024" name="Plant Biotechnol. J.">
        <title>Dendrobium thyrsiflorum genome and its molecular insights into genes involved in important horticultural traits.</title>
        <authorList>
            <person name="Chen B."/>
            <person name="Wang J.Y."/>
            <person name="Zheng P.J."/>
            <person name="Li K.L."/>
            <person name="Liang Y.M."/>
            <person name="Chen X.F."/>
            <person name="Zhang C."/>
            <person name="Zhao X."/>
            <person name="He X."/>
            <person name="Zhang G.Q."/>
            <person name="Liu Z.J."/>
            <person name="Xu Q."/>
        </authorList>
    </citation>
    <scope>NUCLEOTIDE SEQUENCE [LARGE SCALE GENOMIC DNA]</scope>
    <source>
        <strain evidence="4">GZMU011</strain>
    </source>
</reference>
<evidence type="ECO:0000259" key="2">
    <source>
        <dbReference type="PROSITE" id="PS51258"/>
    </source>
</evidence>
<feature type="compositionally biased region" description="Gly residues" evidence="1">
    <location>
        <begin position="752"/>
        <end position="763"/>
    </location>
</feature>
<evidence type="ECO:0000313" key="4">
    <source>
        <dbReference type="EMBL" id="KAL0927291.1"/>
    </source>
</evidence>
<keyword evidence="5" id="KW-1185">Reference proteome</keyword>
<feature type="region of interest" description="Disordered" evidence="1">
    <location>
        <begin position="1"/>
        <end position="26"/>
    </location>
</feature>
<gene>
    <name evidence="4" type="ORF">M5K25_001454</name>
</gene>
<evidence type="ECO:0000259" key="3">
    <source>
        <dbReference type="PROSITE" id="PS51259"/>
    </source>
</evidence>
<dbReference type="Proteomes" id="UP001552299">
    <property type="component" value="Unassembled WGS sequence"/>
</dbReference>
<feature type="domain" description="MHD2" evidence="3">
    <location>
        <begin position="879"/>
        <end position="993"/>
    </location>
</feature>
<dbReference type="InterPro" id="IPR014772">
    <property type="entry name" value="Munc13_dom-2"/>
</dbReference>
<dbReference type="InterPro" id="IPR057984">
    <property type="entry name" value="PATROL1_C"/>
</dbReference>
<dbReference type="InterPro" id="IPR014770">
    <property type="entry name" value="Munc13_1"/>
</dbReference>
<dbReference type="PANTHER" id="PTHR31280:SF1">
    <property type="entry name" value="OS03G0138600 PROTEIN"/>
    <property type="match status" value="1"/>
</dbReference>
<dbReference type="EMBL" id="JANQDX010000002">
    <property type="protein sequence ID" value="KAL0927291.1"/>
    <property type="molecule type" value="Genomic_DNA"/>
</dbReference>
<dbReference type="InterPro" id="IPR008528">
    <property type="entry name" value="unc-13_homologue"/>
</dbReference>
<feature type="domain" description="MHD1" evidence="2">
    <location>
        <begin position="574"/>
        <end position="716"/>
    </location>
</feature>
<feature type="region of interest" description="Disordered" evidence="1">
    <location>
        <begin position="752"/>
        <end position="777"/>
    </location>
</feature>
<organism evidence="4 5">
    <name type="scientific">Dendrobium thyrsiflorum</name>
    <name type="common">Pinecone-like raceme dendrobium</name>
    <name type="synonym">Orchid</name>
    <dbReference type="NCBI Taxonomy" id="117978"/>
    <lineage>
        <taxon>Eukaryota</taxon>
        <taxon>Viridiplantae</taxon>
        <taxon>Streptophyta</taxon>
        <taxon>Embryophyta</taxon>
        <taxon>Tracheophyta</taxon>
        <taxon>Spermatophyta</taxon>
        <taxon>Magnoliopsida</taxon>
        <taxon>Liliopsida</taxon>
        <taxon>Asparagales</taxon>
        <taxon>Orchidaceae</taxon>
        <taxon>Epidendroideae</taxon>
        <taxon>Malaxideae</taxon>
        <taxon>Dendrobiinae</taxon>
        <taxon>Dendrobium</taxon>
    </lineage>
</organism>
<protein>
    <submittedName>
        <fullName evidence="4">Uncharacterized protein</fullName>
    </submittedName>
</protein>
<proteinExistence type="predicted"/>